<dbReference type="CDD" id="cd03801">
    <property type="entry name" value="GT4_PimA-like"/>
    <property type="match status" value="1"/>
</dbReference>
<evidence type="ECO:0000313" key="3">
    <source>
        <dbReference type="Proteomes" id="UP000000738"/>
    </source>
</evidence>
<dbReference type="Pfam" id="PF13692">
    <property type="entry name" value="Glyco_trans_1_4"/>
    <property type="match status" value="1"/>
</dbReference>
<dbReference type="SUPFAM" id="SSF53756">
    <property type="entry name" value="UDP-Glycosyltransferase/glycogen phosphorylase"/>
    <property type="match status" value="1"/>
</dbReference>
<dbReference type="EnsemblBacteria" id="ACS30103">
    <property type="protein sequence ID" value="ACS30103"/>
    <property type="gene ID" value="Mlut_05650"/>
</dbReference>
<reference evidence="3" key="1">
    <citation type="journal article" date="2010" name="J. Bacteriol.">
        <title>Genome sequence of the Fleming strain of Micrococcus luteus, a simple free-living actinobacterium.</title>
        <authorList>
            <person name="Young M."/>
            <person name="Artsatbanov V."/>
            <person name="Beller H.R."/>
            <person name="Chandra G."/>
            <person name="Chater K.F."/>
            <person name="Dover L.G."/>
            <person name="Goh E.B."/>
            <person name="Kahan T."/>
            <person name="Kaprelyants A.S."/>
            <person name="Kyrpides N."/>
            <person name="Lapidus A."/>
            <person name="Lowry S.R."/>
            <person name="Lykidis A."/>
            <person name="Mahillon J."/>
            <person name="Markowitz V."/>
            <person name="Mavromatis K."/>
            <person name="Mukamolova G.V."/>
            <person name="Oren A."/>
            <person name="Rokem J.S."/>
            <person name="Smith M.C."/>
            <person name="Young D.I."/>
            <person name="Greenblatt C.L."/>
        </authorList>
    </citation>
    <scope>NUCLEOTIDE SEQUENCE [LARGE SCALE GENOMIC DNA]</scope>
    <source>
        <strain evidence="3">ATCC 4698 / DSM 20030 / JCM 1464 / NBRC 3333 / NCIMB 9278 / NCTC 2665 / VKM Ac-2230</strain>
    </source>
</reference>
<dbReference type="HOGENOM" id="CLU_009583_2_5_11"/>
<dbReference type="PANTHER" id="PTHR45947:SF3">
    <property type="entry name" value="SULFOQUINOVOSYL TRANSFERASE SQD2"/>
    <property type="match status" value="1"/>
</dbReference>
<dbReference type="eggNOG" id="COG0438">
    <property type="taxonomic scope" value="Bacteria"/>
</dbReference>
<dbReference type="PANTHER" id="PTHR45947">
    <property type="entry name" value="SULFOQUINOVOSYL TRANSFERASE SQD2"/>
    <property type="match status" value="1"/>
</dbReference>
<evidence type="ECO:0000313" key="2">
    <source>
        <dbReference type="EMBL" id="ACS30103.1"/>
    </source>
</evidence>
<accession>C5C9F1</accession>
<gene>
    <name evidence="2" type="ordered locus">Mlut_05650</name>
</gene>
<dbReference type="GeneID" id="93344740"/>
<dbReference type="EMBL" id="CP001628">
    <property type="protein sequence ID" value="ACS30103.1"/>
    <property type="molecule type" value="Genomic_DNA"/>
</dbReference>
<dbReference type="Gene3D" id="3.40.50.2000">
    <property type="entry name" value="Glycogen Phosphorylase B"/>
    <property type="match status" value="2"/>
</dbReference>
<organism evidence="2 3">
    <name type="scientific">Micrococcus luteus (strain ATCC 4698 / DSM 20030 / JCM 1464 / CCM 169 / CCUG 5858 / IAM 1056 / NBRC 3333 / NCIMB 9278 / NCTC 2665 / VKM Ac-2230)</name>
    <name type="common">Micrococcus lysodeikticus</name>
    <dbReference type="NCBI Taxonomy" id="465515"/>
    <lineage>
        <taxon>Bacteria</taxon>
        <taxon>Bacillati</taxon>
        <taxon>Actinomycetota</taxon>
        <taxon>Actinomycetes</taxon>
        <taxon>Micrococcales</taxon>
        <taxon>Micrococcaceae</taxon>
        <taxon>Micrococcus</taxon>
    </lineage>
</organism>
<dbReference type="STRING" id="465515.Mlut_05650"/>
<dbReference type="RefSeq" id="WP_010079268.1">
    <property type="nucleotide sequence ID" value="NC_012803.1"/>
</dbReference>
<evidence type="ECO:0000256" key="1">
    <source>
        <dbReference type="ARBA" id="ARBA00021292"/>
    </source>
</evidence>
<proteinExistence type="predicted"/>
<dbReference type="GO" id="GO:0016758">
    <property type="term" value="F:hexosyltransferase activity"/>
    <property type="evidence" value="ECO:0007669"/>
    <property type="project" value="TreeGrafter"/>
</dbReference>
<name>C5C9F1_MICLC</name>
<dbReference type="AlphaFoldDB" id="C5C9F1"/>
<dbReference type="KEGG" id="mlu:Mlut_05650"/>
<protein>
    <recommendedName>
        <fullName evidence="1">D-inositol 3-phosphate glycosyltransferase</fullName>
    </recommendedName>
</protein>
<keyword evidence="3" id="KW-1185">Reference proteome</keyword>
<dbReference type="PATRIC" id="fig|465515.4.peg.535"/>
<sequence length="357" mass="38709">MSTVRVAIFAHRFLPETGGIEVTADVLARGFTTRHGAEVLVVTRNPAPAEFDATLPYRVLREPSPGELLAAVRGADVVFHNNALMQFAWAHLVVPRPWVVTMRAVLRVPGIPLSRRRKAVLHVKQRLIRRATVLAANSEMMSADIGGGAVVVHNSYRDHIFRTETRVEDRDRRRVAYIGRLSPDKGIDVLLRAVAGVGERGVPLHLDLVGSGEEETRLRTLATELGLRGRVEFHGALTGPQVNTVLNRAAVAVLPSVGLETFGTVVLEAQAAGCAVVASRIGGIPEALNGTGVLVEPGDVAALTEALHALATDDAAFAAAHRGREENVSAHRTEVMVDRYWELVQQAHRDGRVMVRR</sequence>
<dbReference type="CAZy" id="GT4">
    <property type="family name" value="Glycosyltransferase Family 4"/>
</dbReference>
<dbReference type="InterPro" id="IPR050194">
    <property type="entry name" value="Glycosyltransferase_grp1"/>
</dbReference>
<dbReference type="Proteomes" id="UP000000738">
    <property type="component" value="Chromosome"/>
</dbReference>